<dbReference type="PANTHER" id="PTHR24652">
    <property type="entry name" value="LOW-DENSITY LIPOPROTEIN RECEPTOR CLASS A DOMAIN-CONTAINING PROTEIN 2"/>
    <property type="match status" value="1"/>
</dbReference>
<evidence type="ECO:0000256" key="2">
    <source>
        <dbReference type="PROSITE-ProRule" id="PRU00124"/>
    </source>
</evidence>
<dbReference type="InterPro" id="IPR002172">
    <property type="entry name" value="LDrepeatLR_classA_rpt"/>
</dbReference>
<feature type="domain" description="CUB" evidence="4">
    <location>
        <begin position="38"/>
        <end position="155"/>
    </location>
</feature>
<comment type="caution">
    <text evidence="5">The sequence shown here is derived from an EMBL/GenBank/DDBJ whole genome shotgun (WGS) entry which is preliminary data.</text>
</comment>
<reference evidence="5" key="1">
    <citation type="submission" date="2021-02" db="EMBL/GenBank/DDBJ databases">
        <authorList>
            <person name="Nowell W R."/>
        </authorList>
    </citation>
    <scope>NUCLEOTIDE SEQUENCE</scope>
</reference>
<feature type="chain" id="PRO_5032484855" description="CUB domain-containing protein" evidence="3">
    <location>
        <begin position="23"/>
        <end position="198"/>
    </location>
</feature>
<dbReference type="InterPro" id="IPR000859">
    <property type="entry name" value="CUB_dom"/>
</dbReference>
<dbReference type="Pfam" id="PF00431">
    <property type="entry name" value="CUB"/>
    <property type="match status" value="1"/>
</dbReference>
<dbReference type="SMART" id="SM00042">
    <property type="entry name" value="CUB"/>
    <property type="match status" value="1"/>
</dbReference>
<dbReference type="AlphaFoldDB" id="A0A816GMV8"/>
<sequence length="198" mass="22195">MDTVNSRTIFLVFLLISSFVDARGTGSLYSSPNMERICGKTIQLNGDSLPGTFFSLSSGFYRENLECLLTIQAATVNQRIIIVVDKMDIACGGDKLLIYDGKKDYVSLMNPTDSSQCGIQQYYLRTNTTNTVVIEFISNNDGKVGSGFVLNVAINFPVHSCSQNENLYRCRNQFCISNFFNCDDRNWCGDNTQKFVCR</sequence>
<keyword evidence="3" id="KW-0732">Signal</keyword>
<dbReference type="PROSITE" id="PS50068">
    <property type="entry name" value="LDLRA_2"/>
    <property type="match status" value="1"/>
</dbReference>
<name>A0A816GMV8_ADIRI</name>
<evidence type="ECO:0000313" key="6">
    <source>
        <dbReference type="Proteomes" id="UP000663828"/>
    </source>
</evidence>
<dbReference type="SUPFAM" id="SSF49854">
    <property type="entry name" value="Spermadhesin, CUB domain"/>
    <property type="match status" value="1"/>
</dbReference>
<evidence type="ECO:0000259" key="4">
    <source>
        <dbReference type="PROSITE" id="PS01180"/>
    </source>
</evidence>
<proteinExistence type="predicted"/>
<dbReference type="Gene3D" id="2.60.120.290">
    <property type="entry name" value="Spermadhesin, CUB domain"/>
    <property type="match status" value="1"/>
</dbReference>
<keyword evidence="1 2" id="KW-1015">Disulfide bond</keyword>
<protein>
    <recommendedName>
        <fullName evidence="4">CUB domain-containing protein</fullName>
    </recommendedName>
</protein>
<dbReference type="EMBL" id="CAJNOR010013971">
    <property type="protein sequence ID" value="CAF1676092.1"/>
    <property type="molecule type" value="Genomic_DNA"/>
</dbReference>
<accession>A0A816GMV8</accession>
<evidence type="ECO:0000256" key="1">
    <source>
        <dbReference type="ARBA" id="ARBA00023157"/>
    </source>
</evidence>
<evidence type="ECO:0000313" key="5">
    <source>
        <dbReference type="EMBL" id="CAF1676092.1"/>
    </source>
</evidence>
<comment type="caution">
    <text evidence="2">Lacks conserved residue(s) required for the propagation of feature annotation.</text>
</comment>
<dbReference type="InterPro" id="IPR042333">
    <property type="entry name" value="LRAD2/Mig-13-like"/>
</dbReference>
<dbReference type="PANTHER" id="PTHR24652:SF69">
    <property type="entry name" value="CUB DOMAIN-CONTAINING PROTEIN"/>
    <property type="match status" value="1"/>
</dbReference>
<organism evidence="5 6">
    <name type="scientific">Adineta ricciae</name>
    <name type="common">Rotifer</name>
    <dbReference type="NCBI Taxonomy" id="249248"/>
    <lineage>
        <taxon>Eukaryota</taxon>
        <taxon>Metazoa</taxon>
        <taxon>Spiralia</taxon>
        <taxon>Gnathifera</taxon>
        <taxon>Rotifera</taxon>
        <taxon>Eurotatoria</taxon>
        <taxon>Bdelloidea</taxon>
        <taxon>Adinetida</taxon>
        <taxon>Adinetidae</taxon>
        <taxon>Adineta</taxon>
    </lineage>
</organism>
<feature type="disulfide bond" evidence="2">
    <location>
        <begin position="170"/>
        <end position="188"/>
    </location>
</feature>
<dbReference type="InterPro" id="IPR035914">
    <property type="entry name" value="Sperma_CUB_dom_sf"/>
</dbReference>
<gene>
    <name evidence="5" type="ORF">XAT740_LOCUS59628</name>
</gene>
<evidence type="ECO:0000256" key="3">
    <source>
        <dbReference type="SAM" id="SignalP"/>
    </source>
</evidence>
<dbReference type="Proteomes" id="UP000663828">
    <property type="component" value="Unassembled WGS sequence"/>
</dbReference>
<feature type="signal peptide" evidence="3">
    <location>
        <begin position="1"/>
        <end position="22"/>
    </location>
</feature>
<feature type="disulfide bond" evidence="2">
    <location>
        <begin position="182"/>
        <end position="197"/>
    </location>
</feature>
<dbReference type="PROSITE" id="PS01180">
    <property type="entry name" value="CUB"/>
    <property type="match status" value="1"/>
</dbReference>
<keyword evidence="6" id="KW-1185">Reference proteome</keyword>